<accession>A0A1I7XCG9</accession>
<organism evidence="1 2">
    <name type="scientific">Heterorhabditis bacteriophora</name>
    <name type="common">Entomopathogenic nematode worm</name>
    <dbReference type="NCBI Taxonomy" id="37862"/>
    <lineage>
        <taxon>Eukaryota</taxon>
        <taxon>Metazoa</taxon>
        <taxon>Ecdysozoa</taxon>
        <taxon>Nematoda</taxon>
        <taxon>Chromadorea</taxon>
        <taxon>Rhabditida</taxon>
        <taxon>Rhabditina</taxon>
        <taxon>Rhabditomorpha</taxon>
        <taxon>Strongyloidea</taxon>
        <taxon>Heterorhabditidae</taxon>
        <taxon>Heterorhabditis</taxon>
    </lineage>
</organism>
<dbReference type="Proteomes" id="UP000095283">
    <property type="component" value="Unplaced"/>
</dbReference>
<dbReference type="AlphaFoldDB" id="A0A1I7XCG9"/>
<evidence type="ECO:0000313" key="1">
    <source>
        <dbReference type="Proteomes" id="UP000095283"/>
    </source>
</evidence>
<dbReference type="InterPro" id="IPR036179">
    <property type="entry name" value="Ig-like_dom_sf"/>
</dbReference>
<proteinExistence type="predicted"/>
<dbReference type="Gene3D" id="2.60.40.10">
    <property type="entry name" value="Immunoglobulins"/>
    <property type="match status" value="1"/>
</dbReference>
<name>A0A1I7XCG9_HETBA</name>
<keyword evidence="1" id="KW-1185">Reference proteome</keyword>
<evidence type="ECO:0000313" key="2">
    <source>
        <dbReference type="WBParaSite" id="Hba_15219"/>
    </source>
</evidence>
<sequence>MNNDDRSNVIAIEQIMSSNSATNQVQMKNCEGYDKVTLQDLQTHSRSITIDGTKQIVARTLTRPEIRKYSYQVLKNASNLLYFIHEICKLIINHNFQMITPSVVPSISEVPSVDSSFTESQVDHVIDENRHVPWWVFESTPAEYAKRKEKQANVNYPFISQKVYRPSEISFINTASYVAYCTHCHRGMFGPKGVGYGVGAGILSTHNNMESKNIQVCYGSEKWDPVTSSISYGVNRNDNDIEFLKRVKDYDSLTEITDVSNQDHGQNIGLDDTLFGLLRLQCRIIDIVASTLYCIRTPVSRAIAAQNSWKLVLFAKGWASILHKLSPLAINNKELCCLSERGSTMPEGKAPHFPQQPVARQNDDGSLELECFLDAAPQPDIKWFYDNEVKQDSRFQFKLENKGNDSYSAILQIKGDEIVAQSDRVSGPMDDGGDDGSEA</sequence>
<reference evidence="2" key="1">
    <citation type="submission" date="2016-11" db="UniProtKB">
        <authorList>
            <consortium name="WormBaseParasite"/>
        </authorList>
    </citation>
    <scope>IDENTIFICATION</scope>
</reference>
<dbReference type="SUPFAM" id="SSF48726">
    <property type="entry name" value="Immunoglobulin"/>
    <property type="match status" value="1"/>
</dbReference>
<protein>
    <submittedName>
        <fullName evidence="2">Ig-like domain-containing protein</fullName>
    </submittedName>
</protein>
<dbReference type="WBParaSite" id="Hba_15219">
    <property type="protein sequence ID" value="Hba_15219"/>
    <property type="gene ID" value="Hba_15219"/>
</dbReference>
<dbReference type="InterPro" id="IPR013783">
    <property type="entry name" value="Ig-like_fold"/>
</dbReference>